<organism evidence="9 10">
    <name type="scientific">Thermoanaerobacter mathranii subsp. mathranii (strain DSM 11426 / CCUG 53645 / CIP 108742 / A3)</name>
    <dbReference type="NCBI Taxonomy" id="583358"/>
    <lineage>
        <taxon>Bacteria</taxon>
        <taxon>Bacillati</taxon>
        <taxon>Bacillota</taxon>
        <taxon>Clostridia</taxon>
        <taxon>Thermoanaerobacterales</taxon>
        <taxon>Thermoanaerobacteraceae</taxon>
        <taxon>Thermoanaerobacter</taxon>
    </lineage>
</organism>
<protein>
    <submittedName>
        <fullName evidence="9">Binding-protein-dependent transport systems inner membrane component</fullName>
    </submittedName>
</protein>
<proteinExistence type="inferred from homology"/>
<dbReference type="Pfam" id="PF00528">
    <property type="entry name" value="BPD_transp_1"/>
    <property type="match status" value="1"/>
</dbReference>
<dbReference type="PANTHER" id="PTHR43744">
    <property type="entry name" value="ABC TRANSPORTER PERMEASE PROTEIN MG189-RELATED-RELATED"/>
    <property type="match status" value="1"/>
</dbReference>
<feature type="transmembrane region" description="Helical" evidence="7">
    <location>
        <begin position="110"/>
        <end position="133"/>
    </location>
</feature>
<dbReference type="EMBL" id="CP002032">
    <property type="protein sequence ID" value="ADH61404.1"/>
    <property type="molecule type" value="Genomic_DNA"/>
</dbReference>
<dbReference type="PROSITE" id="PS50928">
    <property type="entry name" value="ABC_TM1"/>
    <property type="match status" value="1"/>
</dbReference>
<dbReference type="RefSeq" id="WP_013150636.1">
    <property type="nucleotide sequence ID" value="NC_014209.1"/>
</dbReference>
<dbReference type="InterPro" id="IPR000515">
    <property type="entry name" value="MetI-like"/>
</dbReference>
<accession>A0ABM5LRV4</accession>
<comment type="subcellular location">
    <subcellularLocation>
        <location evidence="1 7">Cell membrane</location>
        <topology evidence="1 7">Multi-pass membrane protein</topology>
    </subcellularLocation>
</comment>
<feature type="transmembrane region" description="Helical" evidence="7">
    <location>
        <begin position="139"/>
        <end position="161"/>
    </location>
</feature>
<evidence type="ECO:0000256" key="4">
    <source>
        <dbReference type="ARBA" id="ARBA00022692"/>
    </source>
</evidence>
<evidence type="ECO:0000313" key="10">
    <source>
        <dbReference type="Proteomes" id="UP000002064"/>
    </source>
</evidence>
<keyword evidence="5 7" id="KW-1133">Transmembrane helix</keyword>
<feature type="transmembrane region" description="Helical" evidence="7">
    <location>
        <begin position="18"/>
        <end position="36"/>
    </location>
</feature>
<dbReference type="PANTHER" id="PTHR43744:SF12">
    <property type="entry name" value="ABC TRANSPORTER PERMEASE PROTEIN MG189-RELATED"/>
    <property type="match status" value="1"/>
</dbReference>
<sequence length="280" mass="32162">MFSNSKIKKIFNTNMTRLLLILVTFIYMLPLLWMVTTSLKANQDLYASPPKIISIPPAFENYQKATEYFPFWKYFKNSVIITVGVIVGTLFSSPLVAYSFSKINWKGRDILFYIMLSTIMLPFAVTMIPQFIIFKKLGWINTFLPLIVPSFFGNPLSIFLIRQFFITIPDSLMDAARIDGASELQIYTKIMLPLAKPVLFLITLFTFIGAWNNYLGPLIYLTDESKYPLALGLPQFLDRYGTYWNWMMAAATISVVPTIIFFAFAQKYLIEGIKLTGLKE</sequence>
<comment type="similarity">
    <text evidence="7">Belongs to the binding-protein-dependent transport system permease family.</text>
</comment>
<evidence type="ECO:0000256" key="7">
    <source>
        <dbReference type="RuleBase" id="RU363032"/>
    </source>
</evidence>
<keyword evidence="4 7" id="KW-0812">Transmembrane</keyword>
<evidence type="ECO:0000259" key="8">
    <source>
        <dbReference type="PROSITE" id="PS50928"/>
    </source>
</evidence>
<keyword evidence="3" id="KW-1003">Cell membrane</keyword>
<evidence type="ECO:0000256" key="1">
    <source>
        <dbReference type="ARBA" id="ARBA00004651"/>
    </source>
</evidence>
<feature type="transmembrane region" description="Helical" evidence="7">
    <location>
        <begin position="198"/>
        <end position="222"/>
    </location>
</feature>
<evidence type="ECO:0000256" key="3">
    <source>
        <dbReference type="ARBA" id="ARBA00022475"/>
    </source>
</evidence>
<name>A0ABM5LRV4_THEM3</name>
<keyword evidence="6 7" id="KW-0472">Membrane</keyword>
<keyword evidence="10" id="KW-1185">Reference proteome</keyword>
<feature type="transmembrane region" description="Helical" evidence="7">
    <location>
        <begin position="242"/>
        <end position="265"/>
    </location>
</feature>
<feature type="transmembrane region" description="Helical" evidence="7">
    <location>
        <begin position="79"/>
        <end position="98"/>
    </location>
</feature>
<gene>
    <name evidence="9" type="ordered locus">Tmath_1699</name>
</gene>
<keyword evidence="2 7" id="KW-0813">Transport</keyword>
<evidence type="ECO:0000313" key="9">
    <source>
        <dbReference type="EMBL" id="ADH61404.1"/>
    </source>
</evidence>
<evidence type="ECO:0000256" key="2">
    <source>
        <dbReference type="ARBA" id="ARBA00022448"/>
    </source>
</evidence>
<evidence type="ECO:0000256" key="6">
    <source>
        <dbReference type="ARBA" id="ARBA00023136"/>
    </source>
</evidence>
<dbReference type="InterPro" id="IPR035906">
    <property type="entry name" value="MetI-like_sf"/>
</dbReference>
<reference evidence="9 10" key="1">
    <citation type="submission" date="2010-05" db="EMBL/GenBank/DDBJ databases">
        <title>Complete sequence of Thermoanaerobacter mathranii subsp. mathranii mathranii str. A3.</title>
        <authorList>
            <consortium name="US DOE Joint Genome Institute"/>
            <person name="Lucas S."/>
            <person name="Copeland A."/>
            <person name="Lapidus A."/>
            <person name="Cheng J.-F."/>
            <person name="Bruce D."/>
            <person name="Goodwin L."/>
            <person name="Pitluck S."/>
            <person name="Held B."/>
            <person name="Detter J.C."/>
            <person name="Han C."/>
            <person name="Tapia R."/>
            <person name="Land M."/>
            <person name="Hauser L."/>
            <person name="Kyrpides N."/>
            <person name="Mikhailova N."/>
            <person name="Zhou J."/>
            <person name="Hemme C."/>
            <person name="Woyke T."/>
        </authorList>
    </citation>
    <scope>NUCLEOTIDE SEQUENCE [LARGE SCALE GENOMIC DNA]</scope>
    <source>
        <strain evidence="9 10">A3</strain>
    </source>
</reference>
<dbReference type="Proteomes" id="UP000002064">
    <property type="component" value="Chromosome"/>
</dbReference>
<dbReference type="CDD" id="cd06261">
    <property type="entry name" value="TM_PBP2"/>
    <property type="match status" value="1"/>
</dbReference>
<feature type="domain" description="ABC transmembrane type-1" evidence="8">
    <location>
        <begin position="75"/>
        <end position="265"/>
    </location>
</feature>
<dbReference type="SUPFAM" id="SSF161098">
    <property type="entry name" value="MetI-like"/>
    <property type="match status" value="1"/>
</dbReference>
<evidence type="ECO:0000256" key="5">
    <source>
        <dbReference type="ARBA" id="ARBA00022989"/>
    </source>
</evidence>
<dbReference type="Gene3D" id="1.10.3720.10">
    <property type="entry name" value="MetI-like"/>
    <property type="match status" value="1"/>
</dbReference>